<sequence length="90" mass="9945">KVKATQRRNSFSVKKKKNAQQDSDSNDNSNTSTNSNSNNSMNAVLRNVSTYDPLSKRRPLTEPGSMQSIHSAELASQARRALHEGVIKSK</sequence>
<reference evidence="2 3" key="1">
    <citation type="submission" date="2011-02" db="EMBL/GenBank/DDBJ databases">
        <title>The Genome Sequence of Sphaeroforma arctica JP610.</title>
        <authorList>
            <consortium name="The Broad Institute Genome Sequencing Platform"/>
            <person name="Russ C."/>
            <person name="Cuomo C."/>
            <person name="Young S.K."/>
            <person name="Zeng Q."/>
            <person name="Gargeya S."/>
            <person name="Alvarado L."/>
            <person name="Berlin A."/>
            <person name="Chapman S.B."/>
            <person name="Chen Z."/>
            <person name="Freedman E."/>
            <person name="Gellesch M."/>
            <person name="Goldberg J."/>
            <person name="Griggs A."/>
            <person name="Gujja S."/>
            <person name="Heilman E."/>
            <person name="Heiman D."/>
            <person name="Howarth C."/>
            <person name="Mehta T."/>
            <person name="Neiman D."/>
            <person name="Pearson M."/>
            <person name="Roberts A."/>
            <person name="Saif S."/>
            <person name="Shea T."/>
            <person name="Shenoy N."/>
            <person name="Sisk P."/>
            <person name="Stolte C."/>
            <person name="Sykes S."/>
            <person name="White J."/>
            <person name="Yandava C."/>
            <person name="Burger G."/>
            <person name="Gray M.W."/>
            <person name="Holland P.W.H."/>
            <person name="King N."/>
            <person name="Lang F.B.F."/>
            <person name="Roger A.J."/>
            <person name="Ruiz-Trillo I."/>
            <person name="Haas B."/>
            <person name="Nusbaum C."/>
            <person name="Birren B."/>
        </authorList>
    </citation>
    <scope>NUCLEOTIDE SEQUENCE [LARGE SCALE GENOMIC DNA]</scope>
    <source>
        <strain evidence="2 3">JP610</strain>
    </source>
</reference>
<organism evidence="2 3">
    <name type="scientific">Sphaeroforma arctica JP610</name>
    <dbReference type="NCBI Taxonomy" id="667725"/>
    <lineage>
        <taxon>Eukaryota</taxon>
        <taxon>Ichthyosporea</taxon>
        <taxon>Ichthyophonida</taxon>
        <taxon>Sphaeroforma</taxon>
    </lineage>
</organism>
<accession>A0A0L0F383</accession>
<evidence type="ECO:0000256" key="1">
    <source>
        <dbReference type="SAM" id="MobiDB-lite"/>
    </source>
</evidence>
<dbReference type="AlphaFoldDB" id="A0A0L0F383"/>
<evidence type="ECO:0000313" key="2">
    <source>
        <dbReference type="EMBL" id="KNC71162.1"/>
    </source>
</evidence>
<evidence type="ECO:0000313" key="3">
    <source>
        <dbReference type="Proteomes" id="UP000054560"/>
    </source>
</evidence>
<dbReference type="EMBL" id="KQ249379">
    <property type="protein sequence ID" value="KNC71162.1"/>
    <property type="molecule type" value="Genomic_DNA"/>
</dbReference>
<protein>
    <submittedName>
        <fullName evidence="2">Uncharacterized protein</fullName>
    </submittedName>
</protein>
<proteinExistence type="predicted"/>
<feature type="compositionally biased region" description="Basic and acidic residues" evidence="1">
    <location>
        <begin position="81"/>
        <end position="90"/>
    </location>
</feature>
<feature type="non-terminal residue" evidence="2">
    <location>
        <position position="1"/>
    </location>
</feature>
<dbReference type="RefSeq" id="XP_014145064.1">
    <property type="nucleotide sequence ID" value="XM_014289589.1"/>
</dbReference>
<dbReference type="GeneID" id="25916804"/>
<keyword evidence="3" id="KW-1185">Reference proteome</keyword>
<name>A0A0L0F383_9EUKA</name>
<dbReference type="Proteomes" id="UP000054560">
    <property type="component" value="Unassembled WGS sequence"/>
</dbReference>
<feature type="compositionally biased region" description="Low complexity" evidence="1">
    <location>
        <begin position="22"/>
        <end position="40"/>
    </location>
</feature>
<feature type="region of interest" description="Disordered" evidence="1">
    <location>
        <begin position="1"/>
        <end position="90"/>
    </location>
</feature>
<gene>
    <name evidence="2" type="ORF">SARC_16300</name>
</gene>